<accession>A0A9D1HCN1</accession>
<reference evidence="1" key="1">
    <citation type="submission" date="2020-10" db="EMBL/GenBank/DDBJ databases">
        <authorList>
            <person name="Gilroy R."/>
        </authorList>
    </citation>
    <scope>NUCLEOTIDE SEQUENCE</scope>
    <source>
        <strain evidence="1">CHK176-22527</strain>
    </source>
</reference>
<comment type="caution">
    <text evidence="1">The sequence shown here is derived from an EMBL/GenBank/DDBJ whole genome shotgun (WGS) entry which is preliminary data.</text>
</comment>
<organism evidence="1 2">
    <name type="scientific">Candidatus Allocopromorpha excrementavium</name>
    <dbReference type="NCBI Taxonomy" id="2840741"/>
    <lineage>
        <taxon>Bacteria</taxon>
        <taxon>Bacillati</taxon>
        <taxon>Bacillota</taxon>
        <taxon>Clostridia</taxon>
        <taxon>Eubacteriales</taxon>
        <taxon>Eubacteriaceae</taxon>
        <taxon>Eubacteriaceae incertae sedis</taxon>
        <taxon>Candidatus Allocopromorpha</taxon>
    </lineage>
</organism>
<dbReference type="Proteomes" id="UP000824159">
    <property type="component" value="Unassembled WGS sequence"/>
</dbReference>
<dbReference type="AlphaFoldDB" id="A0A9D1HCN1"/>
<reference evidence="1" key="2">
    <citation type="journal article" date="2021" name="PeerJ">
        <title>Extensive microbial diversity within the chicken gut microbiome revealed by metagenomics and culture.</title>
        <authorList>
            <person name="Gilroy R."/>
            <person name="Ravi A."/>
            <person name="Getino M."/>
            <person name="Pursley I."/>
            <person name="Horton D.L."/>
            <person name="Alikhan N.F."/>
            <person name="Baker D."/>
            <person name="Gharbi K."/>
            <person name="Hall N."/>
            <person name="Watson M."/>
            <person name="Adriaenssens E.M."/>
            <person name="Foster-Nyarko E."/>
            <person name="Jarju S."/>
            <person name="Secka A."/>
            <person name="Antonio M."/>
            <person name="Oren A."/>
            <person name="Chaudhuri R.R."/>
            <person name="La Ragione R."/>
            <person name="Hildebrand F."/>
            <person name="Pallen M.J."/>
        </authorList>
    </citation>
    <scope>NUCLEOTIDE SEQUENCE</scope>
    <source>
        <strain evidence="1">CHK176-22527</strain>
    </source>
</reference>
<name>A0A9D1HCN1_9FIRM</name>
<evidence type="ECO:0000313" key="1">
    <source>
        <dbReference type="EMBL" id="HIT99458.1"/>
    </source>
</evidence>
<gene>
    <name evidence="1" type="ORF">IAD12_04305</name>
</gene>
<protein>
    <submittedName>
        <fullName evidence="1">Uncharacterized protein</fullName>
    </submittedName>
</protein>
<proteinExistence type="predicted"/>
<evidence type="ECO:0000313" key="2">
    <source>
        <dbReference type="Proteomes" id="UP000824159"/>
    </source>
</evidence>
<sequence length="68" mass="8190">MSLLDKTGMSEKNIRIFDELNQHGCREDQIKMLKKHRYSLLDDIHMRQQDLDCLDYIIHKMKNDLKEG</sequence>
<dbReference type="EMBL" id="DVLX01000047">
    <property type="protein sequence ID" value="HIT99458.1"/>
    <property type="molecule type" value="Genomic_DNA"/>
</dbReference>